<reference evidence="2 3" key="2">
    <citation type="submission" date="2018-11" db="EMBL/GenBank/DDBJ databases">
        <authorList>
            <consortium name="Pathogen Informatics"/>
        </authorList>
    </citation>
    <scope>NUCLEOTIDE SEQUENCE [LARGE SCALE GENOMIC DNA]</scope>
</reference>
<dbReference type="EMBL" id="UYSL01020827">
    <property type="protein sequence ID" value="VDL76275.1"/>
    <property type="molecule type" value="Genomic_DNA"/>
</dbReference>
<sequence>MSSNSRGIPPDDPDGCCPPDNTDLEGFPAFSDLVPPPIGQLQLSAKSEEPMGAHASNSSCVAGENSTWVRSPSQQ</sequence>
<dbReference type="AlphaFoldDB" id="A0A0N4Y8V4"/>
<evidence type="ECO:0000256" key="1">
    <source>
        <dbReference type="SAM" id="MobiDB-lite"/>
    </source>
</evidence>
<keyword evidence="3" id="KW-1185">Reference proteome</keyword>
<dbReference type="Proteomes" id="UP000271162">
    <property type="component" value="Unassembled WGS sequence"/>
</dbReference>
<evidence type="ECO:0000313" key="4">
    <source>
        <dbReference type="WBParaSite" id="NBR_0001268501-mRNA-1"/>
    </source>
</evidence>
<dbReference type="WBParaSite" id="NBR_0001268501-mRNA-1">
    <property type="protein sequence ID" value="NBR_0001268501-mRNA-1"/>
    <property type="gene ID" value="NBR_0001268501"/>
</dbReference>
<organism evidence="4">
    <name type="scientific">Nippostrongylus brasiliensis</name>
    <name type="common">Rat hookworm</name>
    <dbReference type="NCBI Taxonomy" id="27835"/>
    <lineage>
        <taxon>Eukaryota</taxon>
        <taxon>Metazoa</taxon>
        <taxon>Ecdysozoa</taxon>
        <taxon>Nematoda</taxon>
        <taxon>Chromadorea</taxon>
        <taxon>Rhabditida</taxon>
        <taxon>Rhabditina</taxon>
        <taxon>Rhabditomorpha</taxon>
        <taxon>Strongyloidea</taxon>
        <taxon>Heligmosomidae</taxon>
        <taxon>Nippostrongylus</taxon>
    </lineage>
</organism>
<feature type="region of interest" description="Disordered" evidence="1">
    <location>
        <begin position="1"/>
        <end position="75"/>
    </location>
</feature>
<accession>A0A0N4Y8V4</accession>
<feature type="compositionally biased region" description="Polar residues" evidence="1">
    <location>
        <begin position="55"/>
        <end position="75"/>
    </location>
</feature>
<protein>
    <submittedName>
        <fullName evidence="2 4">Uncharacterized protein</fullName>
    </submittedName>
</protein>
<reference evidence="4" key="1">
    <citation type="submission" date="2017-02" db="UniProtKB">
        <authorList>
            <consortium name="WormBaseParasite"/>
        </authorList>
    </citation>
    <scope>IDENTIFICATION</scope>
</reference>
<evidence type="ECO:0000313" key="2">
    <source>
        <dbReference type="EMBL" id="VDL76275.1"/>
    </source>
</evidence>
<evidence type="ECO:0000313" key="3">
    <source>
        <dbReference type="Proteomes" id="UP000271162"/>
    </source>
</evidence>
<name>A0A0N4Y8V4_NIPBR</name>
<gene>
    <name evidence="2" type="ORF">NBR_LOCUS12686</name>
</gene>
<proteinExistence type="predicted"/>